<proteinExistence type="inferred from homology"/>
<feature type="compositionally biased region" description="Polar residues" evidence="12">
    <location>
        <begin position="153"/>
        <end position="169"/>
    </location>
</feature>
<comment type="caution">
    <text evidence="14">The sequence shown here is derived from an EMBL/GenBank/DDBJ whole genome shotgun (WGS) entry which is preliminary data.</text>
</comment>
<keyword evidence="15" id="KW-1185">Reference proteome</keyword>
<evidence type="ECO:0000256" key="4">
    <source>
        <dbReference type="ARBA" id="ARBA00022650"/>
    </source>
</evidence>
<evidence type="ECO:0000256" key="8">
    <source>
        <dbReference type="ARBA" id="ARBA00059423"/>
    </source>
</evidence>
<feature type="region of interest" description="Disordered" evidence="12">
    <location>
        <begin position="149"/>
        <end position="169"/>
    </location>
</feature>
<dbReference type="InterPro" id="IPR000965">
    <property type="entry name" value="GPR_dom"/>
</dbReference>
<sequence>MFSKVLRRATHNGSVESWAFHDDTFTEATKDKLFLYQISHQDIKTITPKTLVFGGVCVELDILTRQDNHLNAASINGAAMAKKIVLITRHKLSLLVNLLFWWDEEMNRWNDLEARKASYAQQLEEAHPEESAEERMKKVNEAAKTMQVLQRKLPSQRQESRETSWNTTAGIRREAELREMERRMAERGESSGEMVEDEGELPAYRHVKVFEGAIRDEDQIYGGKDSLSLLIILSRSTKNFERKSGCLARCDSKVDHRHFHTETRQLDLGSRTFSFDQFIVMSLTNGSAEEAARAAKLSSRTLAILSTEDRNSALQSIHDALSAAKSDILQANARDLEIATKSAADGELSQSILKRLDLSRPGKFEDMLKGILDVKGLEDPELDDGLILHRQSCPIGVLLIIFEARPEVIANIASLAIKSANAAILKESTESFKTIATVISKALQSTKVPNDSIQLVTTRDAVDPLLQLSQYIDLVIPRGSNELVRHCQRMAHMPVLGHADGLCHYYIHPDAEPEMAASVIVDSKTDYPAACNSLESLLVHEDALKTILPGVASALLAKGVSLRCDPASKAALSETMDKHQAAMLQDAGESDFDTEFLDLILAIKTIPKTEDPLQAVDAAVEHINMHGSHHTDAILTSSEQTADRFCNGVDSACKFWNCSTRMSDGMRFGFGTEVGISTNKVHARGPVGLEGLCIHEYRIKGSGQGAAMYGAGGSRQWKHKRLPL</sequence>
<evidence type="ECO:0000256" key="3">
    <source>
        <dbReference type="ARBA" id="ARBA00022605"/>
    </source>
</evidence>
<comment type="catalytic activity">
    <reaction evidence="7">
        <text>L-glutamate 5-semialdehyde + phosphate + NADP(+) = L-glutamyl 5-phosphate + NADPH + H(+)</text>
        <dbReference type="Rhea" id="RHEA:19541"/>
        <dbReference type="ChEBI" id="CHEBI:15378"/>
        <dbReference type="ChEBI" id="CHEBI:43474"/>
        <dbReference type="ChEBI" id="CHEBI:57783"/>
        <dbReference type="ChEBI" id="CHEBI:58066"/>
        <dbReference type="ChEBI" id="CHEBI:58274"/>
        <dbReference type="ChEBI" id="CHEBI:58349"/>
        <dbReference type="EC" id="1.2.1.41"/>
    </reaction>
</comment>
<comment type="similarity">
    <text evidence="9">Belongs to the gamma-glutamyl phosphate reductase family.</text>
</comment>
<evidence type="ECO:0000256" key="5">
    <source>
        <dbReference type="ARBA" id="ARBA00022857"/>
    </source>
</evidence>
<comment type="pathway">
    <text evidence="1">Amino-acid biosynthesis; L-proline biosynthesis; L-glutamate 5-semialdehyde from L-glutamate: step 2/2.</text>
</comment>
<dbReference type="GO" id="GO:0004350">
    <property type="term" value="F:glutamate-5-semialdehyde dehydrogenase activity"/>
    <property type="evidence" value="ECO:0007669"/>
    <property type="project" value="UniProtKB-EC"/>
</dbReference>
<evidence type="ECO:0000256" key="7">
    <source>
        <dbReference type="ARBA" id="ARBA00049024"/>
    </source>
</evidence>
<dbReference type="GO" id="GO:0008652">
    <property type="term" value="P:amino acid biosynthetic process"/>
    <property type="evidence" value="ECO:0007669"/>
    <property type="project" value="UniProtKB-KW"/>
</dbReference>
<dbReference type="NCBIfam" id="TIGR00407">
    <property type="entry name" value="proA"/>
    <property type="match status" value="1"/>
</dbReference>
<dbReference type="EC" id="1.2.1.41" evidence="2"/>
<dbReference type="Pfam" id="PF00171">
    <property type="entry name" value="Aldedh"/>
    <property type="match status" value="1"/>
</dbReference>
<dbReference type="Gene3D" id="3.40.309.10">
    <property type="entry name" value="Aldehyde Dehydrogenase, Chain A, domain 2"/>
    <property type="match status" value="1"/>
</dbReference>
<protein>
    <recommendedName>
        <fullName evidence="2">glutamate-5-semialdehyde dehydrogenase</fullName>
        <ecNumber evidence="2">1.2.1.41</ecNumber>
    </recommendedName>
    <alternativeName>
        <fullName evidence="11">Glutamate-5-semialdehyde dehydrogenase</fullName>
    </alternativeName>
    <alternativeName>
        <fullName evidence="10">Glutamyl-gamma-semialdehyde dehydrogenase</fullName>
    </alternativeName>
</protein>
<evidence type="ECO:0000256" key="10">
    <source>
        <dbReference type="ARBA" id="ARBA00075718"/>
    </source>
</evidence>
<evidence type="ECO:0000256" key="6">
    <source>
        <dbReference type="ARBA" id="ARBA00023002"/>
    </source>
</evidence>
<dbReference type="PANTHER" id="PTHR11063:SF8">
    <property type="entry name" value="DELTA-1-PYRROLINE-5-CARBOXYLATE SYNTHASE"/>
    <property type="match status" value="1"/>
</dbReference>
<accession>A0A9N8JVR2</accession>
<dbReference type="InterPro" id="IPR016161">
    <property type="entry name" value="Ald_DH/histidinol_DH"/>
</dbReference>
<dbReference type="InterPro" id="IPR015590">
    <property type="entry name" value="Aldehyde_DH_dom"/>
</dbReference>
<evidence type="ECO:0000259" key="13">
    <source>
        <dbReference type="Pfam" id="PF00171"/>
    </source>
</evidence>
<dbReference type="NCBIfam" id="NF001221">
    <property type="entry name" value="PRK00197.1"/>
    <property type="match status" value="1"/>
</dbReference>
<dbReference type="FunFam" id="3.40.309.10:FF:000006">
    <property type="entry name" value="Gamma-glutamyl phosphate reductase"/>
    <property type="match status" value="1"/>
</dbReference>
<keyword evidence="5" id="KW-0521">NADP</keyword>
<evidence type="ECO:0000256" key="11">
    <source>
        <dbReference type="ARBA" id="ARBA00077451"/>
    </source>
</evidence>
<dbReference type="InterPro" id="IPR016162">
    <property type="entry name" value="Ald_DH_N"/>
</dbReference>
<dbReference type="AlphaFoldDB" id="A0A9N8JVR2"/>
<keyword evidence="6" id="KW-0560">Oxidoreductase</keyword>
<dbReference type="SUPFAM" id="SSF53720">
    <property type="entry name" value="ALDH-like"/>
    <property type="match status" value="1"/>
</dbReference>
<dbReference type="InterPro" id="IPR016163">
    <property type="entry name" value="Ald_DH_C"/>
</dbReference>
<organism evidence="14 15">
    <name type="scientific">Aureobasidium mustum</name>
    <dbReference type="NCBI Taxonomy" id="2773714"/>
    <lineage>
        <taxon>Eukaryota</taxon>
        <taxon>Fungi</taxon>
        <taxon>Dikarya</taxon>
        <taxon>Ascomycota</taxon>
        <taxon>Pezizomycotina</taxon>
        <taxon>Dothideomycetes</taxon>
        <taxon>Dothideomycetidae</taxon>
        <taxon>Dothideales</taxon>
        <taxon>Saccotheciaceae</taxon>
        <taxon>Aureobasidium</taxon>
    </lineage>
</organism>
<name>A0A9N8JVR2_9PEZI</name>
<evidence type="ECO:0000256" key="9">
    <source>
        <dbReference type="ARBA" id="ARBA00060997"/>
    </source>
</evidence>
<keyword evidence="4" id="KW-0641">Proline biosynthesis</keyword>
<dbReference type="EMBL" id="CAIJEO010000006">
    <property type="protein sequence ID" value="CAD0095080.1"/>
    <property type="molecule type" value="Genomic_DNA"/>
</dbReference>
<evidence type="ECO:0000256" key="2">
    <source>
        <dbReference type="ARBA" id="ARBA00013002"/>
    </source>
</evidence>
<reference evidence="14" key="1">
    <citation type="submission" date="2020-06" db="EMBL/GenBank/DDBJ databases">
        <authorList>
            <person name="Onetto C."/>
        </authorList>
    </citation>
    <scope>NUCLEOTIDE SEQUENCE</scope>
</reference>
<dbReference type="Proteomes" id="UP000714618">
    <property type="component" value="Unassembled WGS sequence"/>
</dbReference>
<dbReference type="OrthoDB" id="1934954at2759"/>
<evidence type="ECO:0000313" key="15">
    <source>
        <dbReference type="Proteomes" id="UP000714618"/>
    </source>
</evidence>
<dbReference type="Gene3D" id="3.40.605.10">
    <property type="entry name" value="Aldehyde Dehydrogenase, Chain A, domain 1"/>
    <property type="match status" value="1"/>
</dbReference>
<comment type="function">
    <text evidence="8">Catalyzes the NADPH dependent reduction of L-gamma-glutamyl 5-phosphate into L-glutamate 5-semialdehyde and phosphate. The product spontaneously undergoes cyclization to form 1-pyrroline-5-carboxylate.</text>
</comment>
<keyword evidence="3" id="KW-0028">Amino-acid biosynthesis</keyword>
<feature type="domain" description="Aldehyde dehydrogenase" evidence="13">
    <location>
        <begin position="284"/>
        <end position="555"/>
    </location>
</feature>
<evidence type="ECO:0000313" key="14">
    <source>
        <dbReference type="EMBL" id="CAD0095080.1"/>
    </source>
</evidence>
<dbReference type="PANTHER" id="PTHR11063">
    <property type="entry name" value="GLUTAMATE SEMIALDEHYDE DEHYDROGENASE"/>
    <property type="match status" value="1"/>
</dbReference>
<gene>
    <name evidence="14" type="ORF">AWRI4233_LOCUS5020</name>
</gene>
<dbReference type="CDD" id="cd07079">
    <property type="entry name" value="ALDH_F18-19_ProA-GPR"/>
    <property type="match status" value="1"/>
</dbReference>
<dbReference type="HAMAP" id="MF_00412">
    <property type="entry name" value="ProA"/>
    <property type="match status" value="1"/>
</dbReference>
<evidence type="ECO:0000256" key="1">
    <source>
        <dbReference type="ARBA" id="ARBA00004985"/>
    </source>
</evidence>
<evidence type="ECO:0000256" key="12">
    <source>
        <dbReference type="SAM" id="MobiDB-lite"/>
    </source>
</evidence>